<dbReference type="InterPro" id="IPR009057">
    <property type="entry name" value="Homeodomain-like_sf"/>
</dbReference>
<proteinExistence type="predicted"/>
<evidence type="ECO:0000313" key="9">
    <source>
        <dbReference type="Proteomes" id="UP000198975"/>
    </source>
</evidence>
<dbReference type="SMART" id="SM00342">
    <property type="entry name" value="HTH_ARAC"/>
    <property type="match status" value="1"/>
</dbReference>
<accession>A0A1C4BC83</accession>
<dbReference type="PANTHER" id="PTHR11019:SF159">
    <property type="entry name" value="TRANSCRIPTIONAL REGULATOR-RELATED"/>
    <property type="match status" value="1"/>
</dbReference>
<evidence type="ECO:0000256" key="3">
    <source>
        <dbReference type="ARBA" id="ARBA00023125"/>
    </source>
</evidence>
<evidence type="ECO:0000256" key="1">
    <source>
        <dbReference type="ARBA" id="ARBA00022491"/>
    </source>
</evidence>
<keyword evidence="9" id="KW-1185">Reference proteome</keyword>
<dbReference type="FunFam" id="1.10.10.60:FF:000132">
    <property type="entry name" value="AraC family transcriptional regulator"/>
    <property type="match status" value="1"/>
</dbReference>
<protein>
    <recommendedName>
        <fullName evidence="6">Arabinose operon regulatory protein</fullName>
    </recommendedName>
</protein>
<keyword evidence="4" id="KW-0010">Activator</keyword>
<dbReference type="InterPro" id="IPR020449">
    <property type="entry name" value="Tscrpt_reg_AraC-type_HTH"/>
</dbReference>
<reference evidence="9" key="1">
    <citation type="submission" date="2016-08" db="EMBL/GenBank/DDBJ databases">
        <authorList>
            <person name="Varghese N."/>
            <person name="Submissions Spin"/>
        </authorList>
    </citation>
    <scope>NUCLEOTIDE SEQUENCE [LARGE SCALE GENOMIC DNA]</scope>
    <source>
        <strain evidence="9">REICA_082</strain>
    </source>
</reference>
<dbReference type="Gene3D" id="1.10.10.60">
    <property type="entry name" value="Homeodomain-like"/>
    <property type="match status" value="1"/>
</dbReference>
<name>A0A1C4BC83_9ENTR</name>
<gene>
    <name evidence="8" type="ORF">GA0061071_104316</name>
</gene>
<dbReference type="InterPro" id="IPR011051">
    <property type="entry name" value="RmlC_Cupin_sf"/>
</dbReference>
<dbReference type="GO" id="GO:0003700">
    <property type="term" value="F:DNA-binding transcription factor activity"/>
    <property type="evidence" value="ECO:0007669"/>
    <property type="project" value="InterPro"/>
</dbReference>
<dbReference type="Pfam" id="PF02311">
    <property type="entry name" value="AraC_binding"/>
    <property type="match status" value="1"/>
</dbReference>
<dbReference type="PANTHER" id="PTHR11019">
    <property type="entry name" value="HTH-TYPE TRANSCRIPTIONAL REGULATOR NIMR"/>
    <property type="match status" value="1"/>
</dbReference>
<dbReference type="InterPro" id="IPR014710">
    <property type="entry name" value="RmlC-like_jellyroll"/>
</dbReference>
<dbReference type="CDD" id="cd06124">
    <property type="entry name" value="cupin_NimR-like_N"/>
    <property type="match status" value="1"/>
</dbReference>
<dbReference type="Proteomes" id="UP000198975">
    <property type="component" value="Unassembled WGS sequence"/>
</dbReference>
<organism evidence="8 9">
    <name type="scientific">Kosakonia oryzendophytica</name>
    <dbReference type="NCBI Taxonomy" id="1005665"/>
    <lineage>
        <taxon>Bacteria</taxon>
        <taxon>Pseudomonadati</taxon>
        <taxon>Pseudomonadota</taxon>
        <taxon>Gammaproteobacteria</taxon>
        <taxon>Enterobacterales</taxon>
        <taxon>Enterobacteriaceae</taxon>
        <taxon>Kosakonia</taxon>
    </lineage>
</organism>
<evidence type="ECO:0000256" key="4">
    <source>
        <dbReference type="ARBA" id="ARBA00023159"/>
    </source>
</evidence>
<dbReference type="InterPro" id="IPR003313">
    <property type="entry name" value="AraC-bd"/>
</dbReference>
<sequence length="253" mass="28357">MKQTFVLDFSHRSLIPYAHDYRHGEHEPWHTHPCDQLIHTLSGVIRVETAQGTWVVPPTRGVWIPAHVLHALHIDGDVQARGVFVQPLARADLPVICQVVRISELLRALIVNALELPAAYQAGTRAERIYELILDEIRLMNTLPFCLPEPSSPRLKQLCDAVRATPAGAWTLENAARQVSMSGRTLSRHFYQQTGLQFSEWVRRARLLGALTRLARGEPVTQVALDSGYANPSAFSAMFRRVMGVPPGDYFTP</sequence>
<keyword evidence="5" id="KW-0804">Transcription</keyword>
<dbReference type="GO" id="GO:0043565">
    <property type="term" value="F:sequence-specific DNA binding"/>
    <property type="evidence" value="ECO:0007669"/>
    <property type="project" value="InterPro"/>
</dbReference>
<dbReference type="InterPro" id="IPR018062">
    <property type="entry name" value="HTH_AraC-typ_CS"/>
</dbReference>
<evidence type="ECO:0000313" key="8">
    <source>
        <dbReference type="EMBL" id="SCC04394.1"/>
    </source>
</evidence>
<dbReference type="EMBL" id="FMAY01000004">
    <property type="protein sequence ID" value="SCC04394.1"/>
    <property type="molecule type" value="Genomic_DNA"/>
</dbReference>
<dbReference type="PRINTS" id="PR00032">
    <property type="entry name" value="HTHARAC"/>
</dbReference>
<dbReference type="PROSITE" id="PS01124">
    <property type="entry name" value="HTH_ARAC_FAMILY_2"/>
    <property type="match status" value="1"/>
</dbReference>
<dbReference type="Pfam" id="PF12833">
    <property type="entry name" value="HTH_18"/>
    <property type="match status" value="1"/>
</dbReference>
<dbReference type="PROSITE" id="PS00041">
    <property type="entry name" value="HTH_ARAC_FAMILY_1"/>
    <property type="match status" value="1"/>
</dbReference>
<dbReference type="SUPFAM" id="SSF51182">
    <property type="entry name" value="RmlC-like cupins"/>
    <property type="match status" value="1"/>
</dbReference>
<keyword evidence="2" id="KW-0805">Transcription regulation</keyword>
<evidence type="ECO:0000259" key="7">
    <source>
        <dbReference type="PROSITE" id="PS01124"/>
    </source>
</evidence>
<evidence type="ECO:0000256" key="6">
    <source>
        <dbReference type="ARBA" id="ARBA00044978"/>
    </source>
</evidence>
<keyword evidence="3 8" id="KW-0238">DNA-binding</keyword>
<dbReference type="AlphaFoldDB" id="A0A1C4BC83"/>
<evidence type="ECO:0000256" key="5">
    <source>
        <dbReference type="ARBA" id="ARBA00023163"/>
    </source>
</evidence>
<dbReference type="OrthoDB" id="5949386at2"/>
<dbReference type="Gene3D" id="2.60.120.10">
    <property type="entry name" value="Jelly Rolls"/>
    <property type="match status" value="1"/>
</dbReference>
<keyword evidence="1" id="KW-0678">Repressor</keyword>
<dbReference type="SUPFAM" id="SSF46689">
    <property type="entry name" value="Homeodomain-like"/>
    <property type="match status" value="1"/>
</dbReference>
<feature type="domain" description="HTH araC/xylS-type" evidence="7">
    <location>
        <begin position="156"/>
        <end position="253"/>
    </location>
</feature>
<dbReference type="RefSeq" id="WP_061494406.1">
    <property type="nucleotide sequence ID" value="NZ_CP115659.1"/>
</dbReference>
<dbReference type="InterPro" id="IPR018060">
    <property type="entry name" value="HTH_AraC"/>
</dbReference>
<evidence type="ECO:0000256" key="2">
    <source>
        <dbReference type="ARBA" id="ARBA00023015"/>
    </source>
</evidence>